<dbReference type="Pfam" id="PF07993">
    <property type="entry name" value="NAD_binding_4"/>
    <property type="match status" value="1"/>
</dbReference>
<evidence type="ECO:0000313" key="4">
    <source>
        <dbReference type="EMBL" id="ETS65122.1"/>
    </source>
</evidence>
<dbReference type="PANTHER" id="PTHR43439:SF2">
    <property type="entry name" value="ENZYME, PUTATIVE (JCVI)-RELATED"/>
    <property type="match status" value="1"/>
</dbReference>
<dbReference type="PROSITE" id="PS00012">
    <property type="entry name" value="PHOSPHOPANTETHEINE"/>
    <property type="match status" value="1"/>
</dbReference>
<sequence length="1254" mass="136498">MGCLCSTRQVSLDEDLRSGDVWHKKDFATELADAHLLCLSLNGGVLGSLQCREMRRWDAGSGEIDPGLLGSIMGAGSKKREGQHFLEMYGNHKRAGDSNIVSAIPADNIQSQGRPSIMSIPSSRVDLGAAAFAASKPSGVVTCTSDAVRSPTATQGEMSKNAPVLSLPSLNALFAHKVKTMGDSVFLCVPKKDSSFPASSFEYDQYTFSQTDSLVKKICAKYARILPPRRHEDAQKVVALFADSGFDYALNALAICRLGHTVAYLSTNNSVPALAHLVKATKAQCLLYGTDQTSKILDLKAFLLEQGQTSTQMMQWTTVAEAVETSPAEDQTGREAFPASQLSYAEESPEVAFIVHSSGSTGFPKPILITHRASVANLASAFGRDGFITVPLFHNFGHASFWRAVYAGKKLFMHDGRLTADVLVDAIGASTASQFYAVPFVLKLLSESERGLEALRRFELVTFAGSACPSEIGDMLVQQHNVPLVALYGSTEVGQLMTSFRDFATDKEWEFLRPTAAFKPFLHLENVGSDESGPFEVVVDSKWRALTKSNRPDGSYATSDLFVRHPTLPDAFKFVGRSDDTLVHYNGEKTNPVPMELAIRSSPYVAECLVFGAGRAQTGVLVVPSSLAVEKAQAESSAASEASLDRQLGRLVWKAVEAANREAPSHSRVVPELVKLLPADTKFSSADKGSLIRAKVVKAFEQEIAQAYADYEAGTAAGLESVQIQQVDDEPSAISVVAQVVSEVSGRPISPPPASAEFFNVDLIQLGIDSLQANRIRNLLQQRVQLPSRLPPNLVFEHPTVRKLAKFLLSSARGEEQSASSVDRNASENQAMHTTMQQLERLLMVRDATIVQAAAAACAVPRKHTIVLTGSTGSLGAHILQQLATMDDIKTVVCLNRAKSNDDAQKRTEESLQVRGLSSTAQIVAEKGVRIVCLASDLNKPQLGLDNDAWGYLLKDTSCVIHNGWPVNFNMSVESFSSSLFGTVALMNLLSQTVGTQSPRFIFSSSVSASARRLGNVVEETISQDAKDAQEMGYARSKWMVERLCGVAQQLVGGGFDAVVARIGQMVGDRRSGIWNQTEAVPLMLKSAQTVGCLPNLPEQVSWLPVNDAGFIMARLVQPAKLHGVVHIVNPSLTPFAKVLELLRAPHNLGDSFEVVDTLEWLRRLAESDKDPEKNPTIKLLSFFHSKYDPSLQAQTLTEEYARRKQAKKHQVSHLQSVFQQLGLEQQLRDRLVEVDDQLLTNIVAAWRRDGFLL</sequence>
<feature type="domain" description="Carrier" evidence="3">
    <location>
        <begin position="728"/>
        <end position="812"/>
    </location>
</feature>
<dbReference type="SUPFAM" id="SSF47336">
    <property type="entry name" value="ACP-like"/>
    <property type="match status" value="1"/>
</dbReference>
<organism evidence="4 5">
    <name type="scientific">Moesziomyces aphidis</name>
    <name type="common">Pseudozyma aphidis</name>
    <dbReference type="NCBI Taxonomy" id="84754"/>
    <lineage>
        <taxon>Eukaryota</taxon>
        <taxon>Fungi</taxon>
        <taxon>Dikarya</taxon>
        <taxon>Basidiomycota</taxon>
        <taxon>Ustilaginomycotina</taxon>
        <taxon>Ustilaginomycetes</taxon>
        <taxon>Ustilaginales</taxon>
        <taxon>Ustilaginaceae</taxon>
        <taxon>Moesziomyces</taxon>
    </lineage>
</organism>
<dbReference type="Pfam" id="PF23562">
    <property type="entry name" value="AMP-binding_C_3"/>
    <property type="match status" value="1"/>
</dbReference>
<dbReference type="PANTHER" id="PTHR43439">
    <property type="entry name" value="PHENYLACETATE-COENZYME A LIGASE"/>
    <property type="match status" value="1"/>
</dbReference>
<dbReference type="SMART" id="SM00823">
    <property type="entry name" value="PKS_PP"/>
    <property type="match status" value="1"/>
</dbReference>
<dbReference type="OrthoDB" id="429813at2759"/>
<proteinExistence type="predicted"/>
<dbReference type="Gene3D" id="3.40.50.12780">
    <property type="entry name" value="N-terminal domain of ligase-like"/>
    <property type="match status" value="1"/>
</dbReference>
<comment type="caution">
    <text evidence="4">The sequence shown here is derived from an EMBL/GenBank/DDBJ whole genome shotgun (WGS) entry which is preliminary data.</text>
</comment>
<dbReference type="GO" id="GO:0031177">
    <property type="term" value="F:phosphopantetheine binding"/>
    <property type="evidence" value="ECO:0007669"/>
    <property type="project" value="InterPro"/>
</dbReference>
<gene>
    <name evidence="4" type="ORF">PaG_00180</name>
</gene>
<dbReference type="HOGENOM" id="CLU_002220_2_1_1"/>
<dbReference type="InterPro" id="IPR000873">
    <property type="entry name" value="AMP-dep_synth/lig_dom"/>
</dbReference>
<keyword evidence="1" id="KW-0596">Phosphopantetheine</keyword>
<name>W3VWB1_MOEAP</name>
<dbReference type="Gene3D" id="1.10.1200.10">
    <property type="entry name" value="ACP-like"/>
    <property type="match status" value="1"/>
</dbReference>
<evidence type="ECO:0000313" key="5">
    <source>
        <dbReference type="Proteomes" id="UP000019462"/>
    </source>
</evidence>
<dbReference type="InterPro" id="IPR036291">
    <property type="entry name" value="NAD(P)-bd_dom_sf"/>
</dbReference>
<dbReference type="Pfam" id="PF00501">
    <property type="entry name" value="AMP-binding"/>
    <property type="match status" value="1"/>
</dbReference>
<dbReference type="InterPro" id="IPR009081">
    <property type="entry name" value="PP-bd_ACP"/>
</dbReference>
<accession>W3VWB1</accession>
<keyword evidence="2" id="KW-0597">Phosphoprotein</keyword>
<protein>
    <recommendedName>
        <fullName evidence="3">Carrier domain-containing protein</fullName>
    </recommendedName>
</protein>
<evidence type="ECO:0000256" key="1">
    <source>
        <dbReference type="ARBA" id="ARBA00022450"/>
    </source>
</evidence>
<dbReference type="SUPFAM" id="SSF51735">
    <property type="entry name" value="NAD(P)-binding Rossmann-fold domains"/>
    <property type="match status" value="1"/>
</dbReference>
<dbReference type="AlphaFoldDB" id="W3VWB1"/>
<dbReference type="InterPro" id="IPR051414">
    <property type="entry name" value="Adenylate-forming_Reductase"/>
</dbReference>
<dbReference type="PROSITE" id="PS50075">
    <property type="entry name" value="CARRIER"/>
    <property type="match status" value="1"/>
</dbReference>
<evidence type="ECO:0000256" key="2">
    <source>
        <dbReference type="ARBA" id="ARBA00022553"/>
    </source>
</evidence>
<dbReference type="Proteomes" id="UP000019462">
    <property type="component" value="Unassembled WGS sequence"/>
</dbReference>
<keyword evidence="5" id="KW-1185">Reference proteome</keyword>
<dbReference type="InterPro" id="IPR006162">
    <property type="entry name" value="Ppantetheine_attach_site"/>
</dbReference>
<reference evidence="4 5" key="1">
    <citation type="journal article" date="2014" name="Genome Announc.">
        <title>Genome sequence of the basidiomycetous fungus Pseudozyma aphidis DSM70725, an efficient producer of biosurfactant mannosylerythritol lipids.</title>
        <authorList>
            <person name="Lorenz S."/>
            <person name="Guenther M."/>
            <person name="Grumaz C."/>
            <person name="Rupp S."/>
            <person name="Zibek S."/>
            <person name="Sohn K."/>
        </authorList>
    </citation>
    <scope>NUCLEOTIDE SEQUENCE [LARGE SCALE GENOMIC DNA]</scope>
    <source>
        <strain evidence="5">ATCC 32657 / CBS 517.83 / DSM 70725 / JCM 10318 / NBRC 10182 / NRRL Y-7954 / St-0401</strain>
    </source>
</reference>
<dbReference type="PROSITE" id="PS00455">
    <property type="entry name" value="AMP_BINDING"/>
    <property type="match status" value="1"/>
</dbReference>
<dbReference type="Gene3D" id="3.40.50.720">
    <property type="entry name" value="NAD(P)-binding Rossmann-like Domain"/>
    <property type="match status" value="1"/>
</dbReference>
<dbReference type="InterPro" id="IPR020845">
    <property type="entry name" value="AMP-binding_CS"/>
</dbReference>
<dbReference type="InterPro" id="IPR013120">
    <property type="entry name" value="FAR_NAD-bd"/>
</dbReference>
<dbReference type="InterPro" id="IPR020806">
    <property type="entry name" value="PKS_PP-bd"/>
</dbReference>
<evidence type="ECO:0000259" key="3">
    <source>
        <dbReference type="PROSITE" id="PS50075"/>
    </source>
</evidence>
<dbReference type="SUPFAM" id="SSF56801">
    <property type="entry name" value="Acetyl-CoA synthetase-like"/>
    <property type="match status" value="1"/>
</dbReference>
<dbReference type="Pfam" id="PF00550">
    <property type="entry name" value="PP-binding"/>
    <property type="match status" value="1"/>
</dbReference>
<dbReference type="InterPro" id="IPR042099">
    <property type="entry name" value="ANL_N_sf"/>
</dbReference>
<dbReference type="EMBL" id="AWNI01000002">
    <property type="protein sequence ID" value="ETS65122.1"/>
    <property type="molecule type" value="Genomic_DNA"/>
</dbReference>
<dbReference type="InterPro" id="IPR036736">
    <property type="entry name" value="ACP-like_sf"/>
</dbReference>